<dbReference type="PANTHER" id="PTHR16026">
    <property type="entry name" value="CARTILAGE ACIDIC PROTEIN 1"/>
    <property type="match status" value="1"/>
</dbReference>
<dbReference type="SUPFAM" id="SSF69318">
    <property type="entry name" value="Integrin alpha N-terminal domain"/>
    <property type="match status" value="1"/>
</dbReference>
<keyword evidence="5" id="KW-1185">Reference proteome</keyword>
<evidence type="ECO:0000256" key="1">
    <source>
        <dbReference type="ARBA" id="ARBA00022729"/>
    </source>
</evidence>
<dbReference type="Gene3D" id="2.40.100.10">
    <property type="entry name" value="Cyclophilin-like"/>
    <property type="match status" value="1"/>
</dbReference>
<evidence type="ECO:0000313" key="4">
    <source>
        <dbReference type="EMBL" id="QJR35808.1"/>
    </source>
</evidence>
<proteinExistence type="predicted"/>
<evidence type="ECO:0000259" key="3">
    <source>
        <dbReference type="PROSITE" id="PS50072"/>
    </source>
</evidence>
<dbReference type="EMBL" id="CP053085">
    <property type="protein sequence ID" value="QJR35808.1"/>
    <property type="molecule type" value="Genomic_DNA"/>
</dbReference>
<dbReference type="InterPro" id="IPR013517">
    <property type="entry name" value="FG-GAP"/>
</dbReference>
<feature type="chain" id="PRO_5026867398" description="PPIase cyclophilin-type domain-containing protein" evidence="2">
    <location>
        <begin position="27"/>
        <end position="705"/>
    </location>
</feature>
<accession>A0A6M4IPD3</accession>
<dbReference type="AlphaFoldDB" id="A0A6M4IPD3"/>
<evidence type="ECO:0000313" key="5">
    <source>
        <dbReference type="Proteomes" id="UP000500938"/>
    </source>
</evidence>
<gene>
    <name evidence="4" type="ORF">HKW67_09945</name>
</gene>
<feature type="signal peptide" evidence="2">
    <location>
        <begin position="1"/>
        <end position="26"/>
    </location>
</feature>
<dbReference type="Pfam" id="PF07593">
    <property type="entry name" value="UnbV_ASPIC"/>
    <property type="match status" value="1"/>
</dbReference>
<dbReference type="InterPro" id="IPR028994">
    <property type="entry name" value="Integrin_alpha_N"/>
</dbReference>
<feature type="domain" description="PPIase cyclophilin-type" evidence="3">
    <location>
        <begin position="529"/>
        <end position="690"/>
    </location>
</feature>
<dbReference type="InterPro" id="IPR029000">
    <property type="entry name" value="Cyclophilin-like_dom_sf"/>
</dbReference>
<reference evidence="4 5" key="1">
    <citation type="submission" date="2020-05" db="EMBL/GenBank/DDBJ databases">
        <title>Complete genome sequence of Gemmatimonas greenlandica TET16.</title>
        <authorList>
            <person name="Zeng Y."/>
        </authorList>
    </citation>
    <scope>NUCLEOTIDE SEQUENCE [LARGE SCALE GENOMIC DNA]</scope>
    <source>
        <strain evidence="4 5">TET16</strain>
    </source>
</reference>
<dbReference type="PANTHER" id="PTHR16026:SF0">
    <property type="entry name" value="CARTILAGE ACIDIC PROTEIN 1"/>
    <property type="match status" value="1"/>
</dbReference>
<dbReference type="Pfam" id="PF00160">
    <property type="entry name" value="Pro_isomerase"/>
    <property type="match status" value="1"/>
</dbReference>
<dbReference type="KEGG" id="ggr:HKW67_09945"/>
<dbReference type="RefSeq" id="WP_171225238.1">
    <property type="nucleotide sequence ID" value="NZ_CP053085.1"/>
</dbReference>
<dbReference type="InterPro" id="IPR027039">
    <property type="entry name" value="Crtac1"/>
</dbReference>
<organism evidence="4 5">
    <name type="scientific">Gemmatimonas groenlandica</name>
    <dbReference type="NCBI Taxonomy" id="2732249"/>
    <lineage>
        <taxon>Bacteria</taxon>
        <taxon>Pseudomonadati</taxon>
        <taxon>Gemmatimonadota</taxon>
        <taxon>Gemmatimonadia</taxon>
        <taxon>Gemmatimonadales</taxon>
        <taxon>Gemmatimonadaceae</taxon>
        <taxon>Gemmatimonas</taxon>
    </lineage>
</organism>
<dbReference type="Pfam" id="PF13517">
    <property type="entry name" value="FG-GAP_3"/>
    <property type="match status" value="2"/>
</dbReference>
<keyword evidence="1 2" id="KW-0732">Signal</keyword>
<sequence>MTVSTMGRRLALLMAMAVSGATCLPAQVLRPRFVPIQPELFAAGGALANAFADIDRDGDLDLFVGFNGTPNRLYLNSGGTFRDIAVEAGVADARATRAAAWSDVDADGDPDLLLGFTPGAGPVLRLYRNDGAHFTDITAASGLTVETGAVRQPAFIDVDGDGDLDLFVAFRDRANMLYRNSVGVFTDVAVSVGLADARKSVGAVWFDYQQDGDLDLYVANQDGDANGFFRNDGGVFTDVAETLGLAWGGRGAKVATQGTVRPCVADVNNDGVADIFSANYGPNGLFLGSADGTFRDVSAAWGVAIDGRYDTCAFADVDHDGLLDVYVNGTVSATESFRDYLFVRAANAKTTAYVDITPDNVLALTASHGVQWADVDGDGALDLALAGSRPEASHPVFRTVLPTAVARRSLQVRVVDANGRATLAGAEVRVFAAGTRELLATRWVDAGSGYDAQSDVPVHVGLTSMKPVDVEVTALVGGSRVRTTQRRVSPAAYAKRGLVVRVAAPRSGPRAAGAQASGRVPVVIETTRGTITAFVDSARAPISATNFLRYVDSLAYDGGRFHRAVTMQNQPSDTVRIEVIQGGPNAARVGARFAPIPLERTRDTGLRHRDGTLSMARSGPESATSDFFICIGDQPALDFGGHRNLDGQGFAAFGVVTSGMDIVRAIQRSPVTAQALTPPVQILRIRRATFSMVPATEPLPPARQR</sequence>
<dbReference type="Proteomes" id="UP000500938">
    <property type="component" value="Chromosome"/>
</dbReference>
<dbReference type="CDD" id="cd00317">
    <property type="entry name" value="cyclophilin"/>
    <property type="match status" value="1"/>
</dbReference>
<name>A0A6M4IPD3_9BACT</name>
<dbReference type="InterPro" id="IPR011519">
    <property type="entry name" value="UnbV_ASPIC"/>
</dbReference>
<dbReference type="PROSITE" id="PS50072">
    <property type="entry name" value="CSA_PPIASE_2"/>
    <property type="match status" value="1"/>
</dbReference>
<evidence type="ECO:0000256" key="2">
    <source>
        <dbReference type="SAM" id="SignalP"/>
    </source>
</evidence>
<dbReference type="Gene3D" id="2.130.10.130">
    <property type="entry name" value="Integrin alpha, N-terminal"/>
    <property type="match status" value="2"/>
</dbReference>
<dbReference type="GO" id="GO:0003755">
    <property type="term" value="F:peptidyl-prolyl cis-trans isomerase activity"/>
    <property type="evidence" value="ECO:0007669"/>
    <property type="project" value="InterPro"/>
</dbReference>
<dbReference type="SUPFAM" id="SSF50891">
    <property type="entry name" value="Cyclophilin-like"/>
    <property type="match status" value="1"/>
</dbReference>
<protein>
    <recommendedName>
        <fullName evidence="3">PPIase cyclophilin-type domain-containing protein</fullName>
    </recommendedName>
</protein>
<dbReference type="InterPro" id="IPR002130">
    <property type="entry name" value="Cyclophilin-type_PPIase_dom"/>
</dbReference>